<evidence type="ECO:0000313" key="3">
    <source>
        <dbReference type="EMBL" id="GGH12423.1"/>
    </source>
</evidence>
<sequence length="287" mass="30234">MPLSLPRLLLGLLAWIAWGAPVFAQTCQATVEPVLFQVYNASAPIHMAVNTRAAVTCSQGRPGTSLRVCLLSRQTALSGDATVLFTDPGAAVTFDARGQSAASIETRAQLIGRVQGANGQRMVRPVAEFLAVSLVDKGAPCVPIAAAAVPVSGMLSFAFSDICSAGVDSAMDFGTIDTKAARVLGQARIWALCTAGTAYQIYLYSLLANAENPAQRKMTNGAQSILYGIYKDANCAQPWGWTRDVDTVAAVGNGDLQRYTVFGCIFPKGQSIAPGTYKDTISVTIAY</sequence>
<reference evidence="3" key="1">
    <citation type="journal article" date="2014" name="Int. J. Syst. Evol. Microbiol.">
        <title>Complete genome sequence of Corynebacterium casei LMG S-19264T (=DSM 44701T), isolated from a smear-ripened cheese.</title>
        <authorList>
            <consortium name="US DOE Joint Genome Institute (JGI-PGF)"/>
            <person name="Walter F."/>
            <person name="Albersmeier A."/>
            <person name="Kalinowski J."/>
            <person name="Ruckert C."/>
        </authorList>
    </citation>
    <scope>NUCLEOTIDE SEQUENCE</scope>
    <source>
        <strain evidence="3">CGMCC 1.12214</strain>
    </source>
</reference>
<dbReference type="InterPro" id="IPR007893">
    <property type="entry name" value="Spore_coat_U/FanG"/>
</dbReference>
<feature type="domain" description="Spore coat protein U/FanG" evidence="2">
    <location>
        <begin position="162"/>
        <end position="284"/>
    </location>
</feature>
<dbReference type="AlphaFoldDB" id="A0A917MG25"/>
<evidence type="ECO:0000313" key="4">
    <source>
        <dbReference type="Proteomes" id="UP000603912"/>
    </source>
</evidence>
<accession>A0A917MG25</accession>
<dbReference type="Proteomes" id="UP000603912">
    <property type="component" value="Unassembled WGS sequence"/>
</dbReference>
<feature type="signal peptide" evidence="1">
    <location>
        <begin position="1"/>
        <end position="24"/>
    </location>
</feature>
<evidence type="ECO:0000259" key="2">
    <source>
        <dbReference type="Pfam" id="PF05229"/>
    </source>
</evidence>
<proteinExistence type="predicted"/>
<dbReference type="InterPro" id="IPR053167">
    <property type="entry name" value="Spore_coat_component"/>
</dbReference>
<keyword evidence="1" id="KW-0732">Signal</keyword>
<dbReference type="SMART" id="SM00972">
    <property type="entry name" value="SCPU"/>
    <property type="match status" value="1"/>
</dbReference>
<dbReference type="Pfam" id="PF05229">
    <property type="entry name" value="SCPU"/>
    <property type="match status" value="1"/>
</dbReference>
<dbReference type="PANTHER" id="PTHR37089:SF4">
    <property type="entry name" value="EXPORTED PROTEIN"/>
    <property type="match status" value="1"/>
</dbReference>
<keyword evidence="4" id="KW-1185">Reference proteome</keyword>
<dbReference type="PANTHER" id="PTHR37089">
    <property type="entry name" value="PROTEIN U-RELATED"/>
    <property type="match status" value="1"/>
</dbReference>
<dbReference type="EMBL" id="BMES01000001">
    <property type="protein sequence ID" value="GGH12423.1"/>
    <property type="molecule type" value="Genomic_DNA"/>
</dbReference>
<feature type="chain" id="PRO_5037001478" description="Spore coat protein U/FanG domain-containing protein" evidence="1">
    <location>
        <begin position="25"/>
        <end position="287"/>
    </location>
</feature>
<evidence type="ECO:0000256" key="1">
    <source>
        <dbReference type="SAM" id="SignalP"/>
    </source>
</evidence>
<name>A0A917MG25_9HYPH</name>
<organism evidence="3 4">
    <name type="scientific">Alsobacter metallidurans</name>
    <dbReference type="NCBI Taxonomy" id="340221"/>
    <lineage>
        <taxon>Bacteria</taxon>
        <taxon>Pseudomonadati</taxon>
        <taxon>Pseudomonadota</taxon>
        <taxon>Alphaproteobacteria</taxon>
        <taxon>Hyphomicrobiales</taxon>
        <taxon>Alsobacteraceae</taxon>
        <taxon>Alsobacter</taxon>
    </lineage>
</organism>
<dbReference type="RefSeq" id="WP_188516609.1">
    <property type="nucleotide sequence ID" value="NZ_BMES01000001.1"/>
</dbReference>
<reference evidence="3" key="2">
    <citation type="submission" date="2020-09" db="EMBL/GenBank/DDBJ databases">
        <authorList>
            <person name="Sun Q."/>
            <person name="Zhou Y."/>
        </authorList>
    </citation>
    <scope>NUCLEOTIDE SEQUENCE</scope>
    <source>
        <strain evidence="3">CGMCC 1.12214</strain>
    </source>
</reference>
<protein>
    <recommendedName>
        <fullName evidence="2">Spore coat protein U/FanG domain-containing protein</fullName>
    </recommendedName>
</protein>
<comment type="caution">
    <text evidence="3">The sequence shown here is derived from an EMBL/GenBank/DDBJ whole genome shotgun (WGS) entry which is preliminary data.</text>
</comment>
<gene>
    <name evidence="3" type="ORF">GCM10007036_10230</name>
</gene>